<keyword evidence="2" id="KW-0479">Metal-binding</keyword>
<dbReference type="AlphaFoldDB" id="A0A423PK59"/>
<evidence type="ECO:0000313" key="4">
    <source>
        <dbReference type="EMBL" id="ROO25996.1"/>
    </source>
</evidence>
<dbReference type="NCBIfam" id="TIGR00040">
    <property type="entry name" value="yfcE"/>
    <property type="match status" value="1"/>
</dbReference>
<dbReference type="InterPro" id="IPR000979">
    <property type="entry name" value="Phosphodiesterase_MJ0936/Vps29"/>
</dbReference>
<dbReference type="Pfam" id="PF12850">
    <property type="entry name" value="Metallophos_2"/>
    <property type="match status" value="1"/>
</dbReference>
<organism evidence="4 5">
    <name type="scientific">Salinisphaera japonica YTM-1</name>
    <dbReference type="NCBI Taxonomy" id="1209778"/>
    <lineage>
        <taxon>Bacteria</taxon>
        <taxon>Pseudomonadati</taxon>
        <taxon>Pseudomonadota</taxon>
        <taxon>Gammaproteobacteria</taxon>
        <taxon>Salinisphaerales</taxon>
        <taxon>Salinisphaeraceae</taxon>
        <taxon>Salinisphaera</taxon>
    </lineage>
</organism>
<comment type="similarity">
    <text evidence="1 2">Belongs to the metallophosphoesterase superfamily. YfcE family.</text>
</comment>
<dbReference type="GO" id="GO:0016787">
    <property type="term" value="F:hydrolase activity"/>
    <property type="evidence" value="ECO:0007669"/>
    <property type="project" value="UniProtKB-UniRule"/>
</dbReference>
<dbReference type="InterPro" id="IPR024654">
    <property type="entry name" value="Calcineurin-like_PHP_lpxH"/>
</dbReference>
<dbReference type="Gene3D" id="3.60.21.10">
    <property type="match status" value="1"/>
</dbReference>
<dbReference type="GO" id="GO:0046872">
    <property type="term" value="F:metal ion binding"/>
    <property type="evidence" value="ECO:0007669"/>
    <property type="project" value="UniProtKB-KW"/>
</dbReference>
<dbReference type="InterPro" id="IPR029052">
    <property type="entry name" value="Metallo-depent_PP-like"/>
</dbReference>
<reference evidence="4 5" key="1">
    <citation type="submission" date="2013-10" db="EMBL/GenBank/DDBJ databases">
        <title>Salinisphaera japonica YTM-1 Genome Sequencing.</title>
        <authorList>
            <person name="Lai Q."/>
            <person name="Li C."/>
            <person name="Shao Z."/>
        </authorList>
    </citation>
    <scope>NUCLEOTIDE SEQUENCE [LARGE SCALE GENOMIC DNA]</scope>
    <source>
        <strain evidence="4 5">YTM-1</strain>
    </source>
</reference>
<comment type="cofactor">
    <cofactor evidence="2">
        <name>a divalent metal cation</name>
        <dbReference type="ChEBI" id="CHEBI:60240"/>
    </cofactor>
</comment>
<dbReference type="RefSeq" id="WP_123658859.1">
    <property type="nucleotide sequence ID" value="NZ_AYKG01000040.1"/>
</dbReference>
<dbReference type="SUPFAM" id="SSF56300">
    <property type="entry name" value="Metallo-dependent phosphatases"/>
    <property type="match status" value="1"/>
</dbReference>
<evidence type="ECO:0000256" key="2">
    <source>
        <dbReference type="RuleBase" id="RU362039"/>
    </source>
</evidence>
<proteinExistence type="inferred from homology"/>
<dbReference type="EC" id="3.1.4.-" evidence="2"/>
<evidence type="ECO:0000259" key="3">
    <source>
        <dbReference type="Pfam" id="PF12850"/>
    </source>
</evidence>
<dbReference type="EMBL" id="AYKG01000040">
    <property type="protein sequence ID" value="ROO25996.1"/>
    <property type="molecule type" value="Genomic_DNA"/>
</dbReference>
<accession>A0A423PK59</accession>
<comment type="caution">
    <text evidence="4">The sequence shown here is derived from an EMBL/GenBank/DDBJ whole genome shotgun (WGS) entry which is preliminary data.</text>
</comment>
<dbReference type="OrthoDB" id="9785951at2"/>
<evidence type="ECO:0000256" key="1">
    <source>
        <dbReference type="ARBA" id="ARBA00008950"/>
    </source>
</evidence>
<evidence type="ECO:0000313" key="5">
    <source>
        <dbReference type="Proteomes" id="UP000285310"/>
    </source>
</evidence>
<keyword evidence="5" id="KW-1185">Reference proteome</keyword>
<feature type="domain" description="Calcineurin-like phosphoesterase" evidence="3">
    <location>
        <begin position="1"/>
        <end position="138"/>
    </location>
</feature>
<name>A0A423PK59_9GAMM</name>
<protein>
    <recommendedName>
        <fullName evidence="2">Phosphoesterase</fullName>
        <ecNumber evidence="2">3.1.4.-</ecNumber>
    </recommendedName>
</protein>
<gene>
    <name evidence="4" type="ORF">SAJA_11910</name>
</gene>
<sequence length="163" mass="17811">MRIVILADTHGYLDPRIADHARGADWVIHAGDVGADVAAACGALGERLQIVAGNNDPADCPWPARAEIDLPGGTLAIMHGHQWPARVRHDRLRAYFAGARAIVLGHSHRRVLDTETTPWLINPGAAGKSRAFGGPSYVELIARDHDWQITPHVFTPRSRMRGR</sequence>
<dbReference type="Proteomes" id="UP000285310">
    <property type="component" value="Unassembled WGS sequence"/>
</dbReference>
<dbReference type="InParanoid" id="A0A423PK59"/>